<dbReference type="EMBL" id="JRXE01000015">
    <property type="protein sequence ID" value="KOC89631.1"/>
    <property type="molecule type" value="Genomic_DNA"/>
</dbReference>
<dbReference type="NCBIfam" id="NF005965">
    <property type="entry name" value="PRK08055.1"/>
    <property type="match status" value="1"/>
</dbReference>
<sequence>MITKYGFLALSLTLIMPVAQADDKTQLFAQINQRLSFMKDVAGYKAANHQPIEDLQQEGRVSVLTLSSAEKFGLQPASVKPFVKAQMDAAKAIQYRYRADWLSKPEAKWTPLSLPVVREKVGQLSTDSLQQLAKVLKAGNPINENDRSTFNVLISQHNITENDKALIFDALKNVTLK</sequence>
<dbReference type="AlphaFoldDB" id="A0A0L7TEY8"/>
<dbReference type="InterPro" id="IPR036263">
    <property type="entry name" value="Chorismate_II_sf"/>
</dbReference>
<dbReference type="OrthoDB" id="8445094at2"/>
<evidence type="ECO:0000313" key="7">
    <source>
        <dbReference type="EMBL" id="KOC89631.1"/>
    </source>
</evidence>
<feature type="signal peptide" evidence="5">
    <location>
        <begin position="1"/>
        <end position="21"/>
    </location>
</feature>
<dbReference type="PANTHER" id="PTHR38041:SF2">
    <property type="entry name" value="SECRETED CHORISMATE MUTASE"/>
    <property type="match status" value="1"/>
</dbReference>
<dbReference type="Proteomes" id="UP000036851">
    <property type="component" value="Unassembled WGS sequence"/>
</dbReference>
<dbReference type="InterPro" id="IPR036979">
    <property type="entry name" value="CM_dom_sf"/>
</dbReference>
<proteinExistence type="predicted"/>
<keyword evidence="3 5" id="KW-0732">Signal</keyword>
<feature type="chain" id="PRO_5010427102" description="chorismate mutase" evidence="5">
    <location>
        <begin position="22"/>
        <end position="177"/>
    </location>
</feature>
<evidence type="ECO:0000313" key="8">
    <source>
        <dbReference type="EMBL" id="KOC93937.1"/>
    </source>
</evidence>
<name>A0A0L7TEY8_9GAMM</name>
<evidence type="ECO:0000256" key="5">
    <source>
        <dbReference type="SAM" id="SignalP"/>
    </source>
</evidence>
<dbReference type="PATRIC" id="fig|1560201.3.peg.2542"/>
<dbReference type="SUPFAM" id="SSF48600">
    <property type="entry name" value="Chorismate mutase II"/>
    <property type="match status" value="1"/>
</dbReference>
<evidence type="ECO:0000256" key="3">
    <source>
        <dbReference type="ARBA" id="ARBA00022729"/>
    </source>
</evidence>
<dbReference type="InterPro" id="IPR051331">
    <property type="entry name" value="Chorismate_mutase-related"/>
</dbReference>
<dbReference type="Proteomes" id="UP000037088">
    <property type="component" value="Unassembled WGS sequence"/>
</dbReference>
<feature type="domain" description="Chorismate mutase" evidence="6">
    <location>
        <begin position="6"/>
        <end position="98"/>
    </location>
</feature>
<dbReference type="InterPro" id="IPR002701">
    <property type="entry name" value="CM_II_prokaryot"/>
</dbReference>
<evidence type="ECO:0000256" key="2">
    <source>
        <dbReference type="ARBA" id="ARBA00012404"/>
    </source>
</evidence>
<gene>
    <name evidence="7" type="ORF">NG42_11935</name>
    <name evidence="8" type="ORF">NG43_08010</name>
</gene>
<comment type="pathway">
    <text evidence="1">Metabolic intermediate biosynthesis; prephenate biosynthesis; prephenate from chorismate: step 1/1.</text>
</comment>
<evidence type="ECO:0000259" key="6">
    <source>
        <dbReference type="PROSITE" id="PS51168"/>
    </source>
</evidence>
<evidence type="ECO:0000313" key="9">
    <source>
        <dbReference type="Proteomes" id="UP000036851"/>
    </source>
</evidence>
<dbReference type="PROSITE" id="PS51168">
    <property type="entry name" value="CHORISMATE_MUT_2"/>
    <property type="match status" value="1"/>
</dbReference>
<keyword evidence="4" id="KW-0413">Isomerase</keyword>
<reference evidence="9 10" key="1">
    <citation type="journal article" date="2015" name="Int. J. Syst. Evol. Microbiol.">
        <title>Erwinia iniecta sp. nov., isolated from Russian wheat aphids (Diuraphis noxia).</title>
        <authorList>
            <person name="Campillo T."/>
            <person name="Luna E."/>
            <person name="Portier P."/>
            <person name="Fischer-Le Saux M."/>
            <person name="Lapitan N."/>
            <person name="Tisserat N.A."/>
            <person name="Leach J.E."/>
        </authorList>
    </citation>
    <scope>NUCLEOTIDE SEQUENCE [LARGE SCALE GENOMIC DNA]</scope>
    <source>
        <strain evidence="7 10">B120</strain>
        <strain evidence="8 9">B149</strain>
    </source>
</reference>
<comment type="caution">
    <text evidence="8">The sequence shown here is derived from an EMBL/GenBank/DDBJ whole genome shotgun (WGS) entry which is preliminary data.</text>
</comment>
<evidence type="ECO:0000256" key="4">
    <source>
        <dbReference type="ARBA" id="ARBA00023235"/>
    </source>
</evidence>
<keyword evidence="10" id="KW-1185">Reference proteome</keyword>
<dbReference type="Gene3D" id="1.20.59.10">
    <property type="entry name" value="Chorismate mutase"/>
    <property type="match status" value="1"/>
</dbReference>
<dbReference type="EMBL" id="JRXF01000010">
    <property type="protein sequence ID" value="KOC93937.1"/>
    <property type="molecule type" value="Genomic_DNA"/>
</dbReference>
<dbReference type="PANTHER" id="PTHR38041">
    <property type="entry name" value="CHORISMATE MUTASE"/>
    <property type="match status" value="1"/>
</dbReference>
<dbReference type="UniPathway" id="UPA00120">
    <property type="reaction ID" value="UER00203"/>
</dbReference>
<dbReference type="STRING" id="1560201.NG42_11935"/>
<accession>A0A0L7TEY8</accession>
<dbReference type="InterPro" id="IPR008240">
    <property type="entry name" value="Chorismate_mutase_periplasmic"/>
</dbReference>
<dbReference type="GO" id="GO:0046417">
    <property type="term" value="P:chorismate metabolic process"/>
    <property type="evidence" value="ECO:0007669"/>
    <property type="project" value="InterPro"/>
</dbReference>
<evidence type="ECO:0000313" key="10">
    <source>
        <dbReference type="Proteomes" id="UP000037088"/>
    </source>
</evidence>
<organism evidence="8 9">
    <name type="scientific">Winslowiella iniecta</name>
    <dbReference type="NCBI Taxonomy" id="1560201"/>
    <lineage>
        <taxon>Bacteria</taxon>
        <taxon>Pseudomonadati</taxon>
        <taxon>Pseudomonadota</taxon>
        <taxon>Gammaproteobacteria</taxon>
        <taxon>Enterobacterales</taxon>
        <taxon>Erwiniaceae</taxon>
        <taxon>Winslowiella</taxon>
    </lineage>
</organism>
<dbReference type="GO" id="GO:0009697">
    <property type="term" value="P:salicylic acid biosynthetic process"/>
    <property type="evidence" value="ECO:0007669"/>
    <property type="project" value="TreeGrafter"/>
</dbReference>
<dbReference type="Pfam" id="PF01817">
    <property type="entry name" value="CM_2"/>
    <property type="match status" value="1"/>
</dbReference>
<dbReference type="NCBIfam" id="TIGR01806">
    <property type="entry name" value="CM_mono2"/>
    <property type="match status" value="1"/>
</dbReference>
<evidence type="ECO:0000256" key="1">
    <source>
        <dbReference type="ARBA" id="ARBA00004817"/>
    </source>
</evidence>
<dbReference type="EC" id="5.4.99.5" evidence="2"/>
<dbReference type="GO" id="GO:0004106">
    <property type="term" value="F:chorismate mutase activity"/>
    <property type="evidence" value="ECO:0007669"/>
    <property type="project" value="UniProtKB-EC"/>
</dbReference>
<dbReference type="SMART" id="SM00830">
    <property type="entry name" value="CM_2"/>
    <property type="match status" value="1"/>
</dbReference>
<protein>
    <recommendedName>
        <fullName evidence="2">chorismate mutase</fullName>
        <ecNumber evidence="2">5.4.99.5</ecNumber>
    </recommendedName>
</protein>